<protein>
    <submittedName>
        <fullName evidence="1">Uncharacterized protein</fullName>
    </submittedName>
</protein>
<dbReference type="AlphaFoldDB" id="A0A3T0HYZ6"/>
<dbReference type="Proteomes" id="UP000282892">
    <property type="component" value="Chromosome"/>
</dbReference>
<evidence type="ECO:0000313" key="2">
    <source>
        <dbReference type="Proteomes" id="UP000282892"/>
    </source>
</evidence>
<reference evidence="1 2" key="1">
    <citation type="submission" date="2017-07" db="EMBL/GenBank/DDBJ databases">
        <title>The complete genome sequence of Bacillus mesonae strain H20-5, an efficient strain improving plant abiotic stress resistance.</title>
        <authorList>
            <person name="Kim S.Y."/>
            <person name="Song H."/>
            <person name="Sang M.K."/>
            <person name="Weon H.-Y."/>
            <person name="Song J."/>
        </authorList>
    </citation>
    <scope>NUCLEOTIDE SEQUENCE [LARGE SCALE GENOMIC DNA]</scope>
    <source>
        <strain evidence="1 2">H20-5</strain>
    </source>
</reference>
<dbReference type="OrthoDB" id="2934625at2"/>
<proteinExistence type="predicted"/>
<dbReference type="EMBL" id="CP022572">
    <property type="protein sequence ID" value="AZU62247.1"/>
    <property type="molecule type" value="Genomic_DNA"/>
</dbReference>
<dbReference type="RefSeq" id="WP_066399069.1">
    <property type="nucleotide sequence ID" value="NZ_CP022572.1"/>
</dbReference>
<keyword evidence="2" id="KW-1185">Reference proteome</keyword>
<gene>
    <name evidence="1" type="ORF">CHR53_13665</name>
</gene>
<name>A0A3T0HYZ6_9BACI</name>
<sequence length="73" mass="8408">MVVIHFLENKTVVLSQLVKQIPSVDENIRIKGRKGKVTNVEKVKENVYHVHVVFEQVKKVQLASAKDNKSKKR</sequence>
<dbReference type="KEGG" id="nmk:CHR53_13665"/>
<evidence type="ECO:0000313" key="1">
    <source>
        <dbReference type="EMBL" id="AZU62247.1"/>
    </source>
</evidence>
<organism evidence="1 2">
    <name type="scientific">Neobacillus mesonae</name>
    <dbReference type="NCBI Taxonomy" id="1193713"/>
    <lineage>
        <taxon>Bacteria</taxon>
        <taxon>Bacillati</taxon>
        <taxon>Bacillota</taxon>
        <taxon>Bacilli</taxon>
        <taxon>Bacillales</taxon>
        <taxon>Bacillaceae</taxon>
        <taxon>Neobacillus</taxon>
    </lineage>
</organism>
<accession>A0A3T0HYZ6</accession>